<accession>A0ABR8PLL5</accession>
<name>A0ABR8PLL5_9BACL</name>
<sequence length="112" mass="12462">MTSRIINHPVLDKVDDTDMVSFKFNDTVLHGLRNESLAAALLANNIRTLRVHEESGTPRGIYCNIGHCFECRVNVNGQQGVRACLTPVQEGMSVSSGEKFLTSVKDWRSNNE</sequence>
<gene>
    <name evidence="2" type="ORF">H9659_12115</name>
</gene>
<dbReference type="SUPFAM" id="SSF54292">
    <property type="entry name" value="2Fe-2S ferredoxin-like"/>
    <property type="match status" value="1"/>
</dbReference>
<evidence type="ECO:0000313" key="3">
    <source>
        <dbReference type="Proteomes" id="UP000659496"/>
    </source>
</evidence>
<dbReference type="InterPro" id="IPR042204">
    <property type="entry name" value="2Fe-2S-bd_N"/>
</dbReference>
<reference evidence="2 3" key="1">
    <citation type="submission" date="2020-08" db="EMBL/GenBank/DDBJ databases">
        <title>A Genomic Blueprint of the Chicken Gut Microbiome.</title>
        <authorList>
            <person name="Gilroy R."/>
            <person name="Ravi A."/>
            <person name="Getino M."/>
            <person name="Pursley I."/>
            <person name="Horton D.L."/>
            <person name="Alikhan N.-F."/>
            <person name="Baker D."/>
            <person name="Gharbi K."/>
            <person name="Hall N."/>
            <person name="Watson M."/>
            <person name="Adriaenssens E.M."/>
            <person name="Foster-Nyarko E."/>
            <person name="Jarju S."/>
            <person name="Secka A."/>
            <person name="Antonio M."/>
            <person name="Oren A."/>
            <person name="Chaudhuri R."/>
            <person name="La Ragione R.M."/>
            <person name="Hildebrand F."/>
            <person name="Pallen M.J."/>
        </authorList>
    </citation>
    <scope>NUCLEOTIDE SEQUENCE [LARGE SCALE GENOMIC DNA]</scope>
    <source>
        <strain evidence="2 3">Sa3CUA8</strain>
    </source>
</reference>
<evidence type="ECO:0000256" key="1">
    <source>
        <dbReference type="ARBA" id="ARBA00023002"/>
    </source>
</evidence>
<dbReference type="EMBL" id="JACSQY010000009">
    <property type="protein sequence ID" value="MBD7909071.1"/>
    <property type="molecule type" value="Genomic_DNA"/>
</dbReference>
<comment type="caution">
    <text evidence="2">The sequence shown here is derived from an EMBL/GenBank/DDBJ whole genome shotgun (WGS) entry which is preliminary data.</text>
</comment>
<organism evidence="2 3">
    <name type="scientific">Sporosarcina gallistercoris</name>
    <dbReference type="NCBI Taxonomy" id="2762245"/>
    <lineage>
        <taxon>Bacteria</taxon>
        <taxon>Bacillati</taxon>
        <taxon>Bacillota</taxon>
        <taxon>Bacilli</taxon>
        <taxon>Bacillales</taxon>
        <taxon>Caryophanaceae</taxon>
        <taxon>Sporosarcina</taxon>
    </lineage>
</organism>
<dbReference type="RefSeq" id="WP_191690838.1">
    <property type="nucleotide sequence ID" value="NZ_JACSQY010000009.1"/>
</dbReference>
<protein>
    <submittedName>
        <fullName evidence="2">(2Fe-2S)-binding protein</fullName>
    </submittedName>
</protein>
<dbReference type="Proteomes" id="UP000659496">
    <property type="component" value="Unassembled WGS sequence"/>
</dbReference>
<dbReference type="Gene3D" id="3.10.20.440">
    <property type="entry name" value="2Fe-2S iron-sulphur cluster binding domain, sarcosine oxidase, alpha subunit, N-terminal domain"/>
    <property type="match status" value="1"/>
</dbReference>
<dbReference type="Pfam" id="PF13510">
    <property type="entry name" value="Fer2_4"/>
    <property type="match status" value="1"/>
</dbReference>
<proteinExistence type="predicted"/>
<evidence type="ECO:0000313" key="2">
    <source>
        <dbReference type="EMBL" id="MBD7909071.1"/>
    </source>
</evidence>
<dbReference type="InterPro" id="IPR036010">
    <property type="entry name" value="2Fe-2S_ferredoxin-like_sf"/>
</dbReference>
<keyword evidence="3" id="KW-1185">Reference proteome</keyword>
<keyword evidence="1" id="KW-0560">Oxidoreductase</keyword>